<dbReference type="KEGG" id="plut:EI981_20220"/>
<keyword evidence="3" id="KW-1185">Reference proteome</keyword>
<dbReference type="SUPFAM" id="SSF55729">
    <property type="entry name" value="Acyl-CoA N-acyltransferases (Nat)"/>
    <property type="match status" value="1"/>
</dbReference>
<dbReference type="GO" id="GO:0016747">
    <property type="term" value="F:acyltransferase activity, transferring groups other than amino-acyl groups"/>
    <property type="evidence" value="ECO:0007669"/>
    <property type="project" value="InterPro"/>
</dbReference>
<evidence type="ECO:0000313" key="3">
    <source>
        <dbReference type="Proteomes" id="UP000270678"/>
    </source>
</evidence>
<dbReference type="Proteomes" id="UP000270678">
    <property type="component" value="Chromosome"/>
</dbReference>
<organism evidence="2 3">
    <name type="scientific">Paenibacillus lutimineralis</name>
    <dbReference type="NCBI Taxonomy" id="2707005"/>
    <lineage>
        <taxon>Bacteria</taxon>
        <taxon>Bacillati</taxon>
        <taxon>Bacillota</taxon>
        <taxon>Bacilli</taxon>
        <taxon>Bacillales</taxon>
        <taxon>Paenibacillaceae</taxon>
        <taxon>Paenibacillus</taxon>
    </lineage>
</organism>
<accession>A0A3Q9IAN3</accession>
<dbReference type="PROSITE" id="PS51186">
    <property type="entry name" value="GNAT"/>
    <property type="match status" value="1"/>
</dbReference>
<evidence type="ECO:0000313" key="2">
    <source>
        <dbReference type="EMBL" id="AZS16550.1"/>
    </source>
</evidence>
<reference evidence="3" key="1">
    <citation type="submission" date="2018-12" db="EMBL/GenBank/DDBJ databases">
        <title>Complete genome sequence of Paenibacillus sp. MBLB1234.</title>
        <authorList>
            <person name="Nam Y.-D."/>
            <person name="Kang J."/>
            <person name="Chung W.-H."/>
            <person name="Park Y.S."/>
        </authorList>
    </citation>
    <scope>NUCLEOTIDE SEQUENCE [LARGE SCALE GENOMIC DNA]</scope>
    <source>
        <strain evidence="3">MBLB1234</strain>
    </source>
</reference>
<feature type="domain" description="N-acetyltransferase" evidence="1">
    <location>
        <begin position="21"/>
        <end position="180"/>
    </location>
</feature>
<dbReference type="CDD" id="cd04301">
    <property type="entry name" value="NAT_SF"/>
    <property type="match status" value="1"/>
</dbReference>
<gene>
    <name evidence="2" type="ORF">EI981_20220</name>
</gene>
<dbReference type="InterPro" id="IPR000182">
    <property type="entry name" value="GNAT_dom"/>
</dbReference>
<protein>
    <submittedName>
        <fullName evidence="2">GNAT family N-acetyltransferase</fullName>
    </submittedName>
</protein>
<dbReference type="AlphaFoldDB" id="A0A3Q9IAN3"/>
<name>A0A3Q9IAN3_9BACL</name>
<dbReference type="Gene3D" id="3.40.630.30">
    <property type="match status" value="1"/>
</dbReference>
<dbReference type="InterPro" id="IPR016181">
    <property type="entry name" value="Acyl_CoA_acyltransferase"/>
</dbReference>
<keyword evidence="2" id="KW-0808">Transferase</keyword>
<dbReference type="Pfam" id="PF00583">
    <property type="entry name" value="Acetyltransf_1"/>
    <property type="match status" value="1"/>
</dbReference>
<dbReference type="OrthoDB" id="156739at2"/>
<dbReference type="EMBL" id="CP034346">
    <property type="protein sequence ID" value="AZS16550.1"/>
    <property type="molecule type" value="Genomic_DNA"/>
</dbReference>
<sequence>MSYRRIVVERNIMEASMSNNLELSIVEKESDVTTFWKLFNNYINELSLNASIGDEFDRDYFYSDEYRDAIEELRIRDINPLRICFIQEEAMIGFLMYITYFDEGRKCFLMEYYIEPKYRNQGYGKLAYLKAEQFVRNEGALFIELTPTNEANERFWSSVGFEKSTDVDEDNKHYYRKSFEI</sequence>
<evidence type="ECO:0000259" key="1">
    <source>
        <dbReference type="PROSITE" id="PS51186"/>
    </source>
</evidence>
<proteinExistence type="predicted"/>